<keyword evidence="1" id="KW-0812">Transmembrane</keyword>
<name>A0ABX8BF51_9ACTN</name>
<reference evidence="2 3" key="1">
    <citation type="submission" date="2021-05" db="EMBL/GenBank/DDBJ databases">
        <title>Direct Submission.</title>
        <authorList>
            <person name="Li K."/>
            <person name="Gao J."/>
        </authorList>
    </citation>
    <scope>NUCLEOTIDE SEQUENCE [LARGE SCALE GENOMIC DNA]</scope>
    <source>
        <strain evidence="2 3">Mg02</strain>
    </source>
</reference>
<gene>
    <name evidence="2" type="ORF">KGD84_20630</name>
</gene>
<accession>A0ABX8BF51</accession>
<organism evidence="2 3">
    <name type="scientific">Nocardiopsis changdeensis</name>
    <dbReference type="NCBI Taxonomy" id="2831969"/>
    <lineage>
        <taxon>Bacteria</taxon>
        <taxon>Bacillati</taxon>
        <taxon>Actinomycetota</taxon>
        <taxon>Actinomycetes</taxon>
        <taxon>Streptosporangiales</taxon>
        <taxon>Nocardiopsidaceae</taxon>
        <taxon>Nocardiopsis</taxon>
    </lineage>
</organism>
<feature type="transmembrane region" description="Helical" evidence="1">
    <location>
        <begin position="12"/>
        <end position="32"/>
    </location>
</feature>
<sequence length="69" mass="7015">MTKRAGDTRVPATGVEAAANGLLGLCAVMFVLHVVAPTHWTTLAVPVLALLAVGLRIEAAIRGRGPADG</sequence>
<keyword evidence="3" id="KW-1185">Reference proteome</keyword>
<evidence type="ECO:0000313" key="3">
    <source>
        <dbReference type="Proteomes" id="UP000676079"/>
    </source>
</evidence>
<evidence type="ECO:0000313" key="2">
    <source>
        <dbReference type="EMBL" id="QUX20870.1"/>
    </source>
</evidence>
<dbReference type="Proteomes" id="UP000676079">
    <property type="component" value="Chromosome"/>
</dbReference>
<dbReference type="EMBL" id="CP074133">
    <property type="protein sequence ID" value="QUX20870.1"/>
    <property type="molecule type" value="Genomic_DNA"/>
</dbReference>
<protein>
    <submittedName>
        <fullName evidence="2">Uncharacterized protein</fullName>
    </submittedName>
</protein>
<keyword evidence="1" id="KW-1133">Transmembrane helix</keyword>
<dbReference type="RefSeq" id="WP_220562067.1">
    <property type="nucleotide sequence ID" value="NZ_CP074133.1"/>
</dbReference>
<evidence type="ECO:0000256" key="1">
    <source>
        <dbReference type="SAM" id="Phobius"/>
    </source>
</evidence>
<proteinExistence type="predicted"/>
<feature type="transmembrane region" description="Helical" evidence="1">
    <location>
        <begin position="38"/>
        <end position="57"/>
    </location>
</feature>
<keyword evidence="1" id="KW-0472">Membrane</keyword>